<dbReference type="Pfam" id="PF00646">
    <property type="entry name" value="F-box"/>
    <property type="match status" value="2"/>
</dbReference>
<dbReference type="Gene3D" id="3.80.10.10">
    <property type="entry name" value="Ribonuclease Inhibitor"/>
    <property type="match status" value="2"/>
</dbReference>
<dbReference type="STRING" id="4529.A0A0E0PT93"/>
<evidence type="ECO:0000313" key="4">
    <source>
        <dbReference type="Proteomes" id="UP000008022"/>
    </source>
</evidence>
<dbReference type="InterPro" id="IPR053772">
    <property type="entry name" value="At1g61320/At1g61330-like"/>
</dbReference>
<dbReference type="SMART" id="SM00256">
    <property type="entry name" value="FBOX"/>
    <property type="match status" value="2"/>
</dbReference>
<feature type="domain" description="F-box" evidence="2">
    <location>
        <begin position="476"/>
        <end position="516"/>
    </location>
</feature>
<accession>A0A0E0PT93</accession>
<dbReference type="PANTHER" id="PTHR34145:SF43">
    <property type="entry name" value="F-BOX DOMAIN PROTEIN"/>
    <property type="match status" value="1"/>
</dbReference>
<dbReference type="OMA" id="EHESHIT"/>
<organism evidence="3 4">
    <name type="scientific">Oryza rufipogon</name>
    <name type="common">Brownbeard rice</name>
    <name type="synonym">Asian wild rice</name>
    <dbReference type="NCBI Taxonomy" id="4529"/>
    <lineage>
        <taxon>Eukaryota</taxon>
        <taxon>Viridiplantae</taxon>
        <taxon>Streptophyta</taxon>
        <taxon>Embryophyta</taxon>
        <taxon>Tracheophyta</taxon>
        <taxon>Spermatophyta</taxon>
        <taxon>Magnoliopsida</taxon>
        <taxon>Liliopsida</taxon>
        <taxon>Poales</taxon>
        <taxon>Poaceae</taxon>
        <taxon>BOP clade</taxon>
        <taxon>Oryzoideae</taxon>
        <taxon>Oryzeae</taxon>
        <taxon>Oryzinae</taxon>
        <taxon>Oryza</taxon>
    </lineage>
</organism>
<dbReference type="SUPFAM" id="SSF52058">
    <property type="entry name" value="L domain-like"/>
    <property type="match status" value="1"/>
</dbReference>
<dbReference type="EnsemblPlants" id="ORUFI06G02480.1">
    <property type="protein sequence ID" value="ORUFI06G02480.1"/>
    <property type="gene ID" value="ORUFI06G02480"/>
</dbReference>
<proteinExistence type="predicted"/>
<feature type="region of interest" description="Disordered" evidence="1">
    <location>
        <begin position="1"/>
        <end position="54"/>
    </location>
</feature>
<dbReference type="AlphaFoldDB" id="A0A0E0PT93"/>
<dbReference type="Pfam" id="PF23622">
    <property type="entry name" value="LRR_At1g61320_AtMIF1"/>
    <property type="match status" value="2"/>
</dbReference>
<evidence type="ECO:0000313" key="3">
    <source>
        <dbReference type="EnsemblPlants" id="ORUFI06G02480.1"/>
    </source>
</evidence>
<dbReference type="SUPFAM" id="SSF81383">
    <property type="entry name" value="F-box domain"/>
    <property type="match status" value="2"/>
</dbReference>
<evidence type="ECO:0000259" key="2">
    <source>
        <dbReference type="SMART" id="SM00256"/>
    </source>
</evidence>
<dbReference type="Gramene" id="ORUFI06G02480.1">
    <property type="protein sequence ID" value="ORUFI06G02480.1"/>
    <property type="gene ID" value="ORUFI06G02480"/>
</dbReference>
<protein>
    <recommendedName>
        <fullName evidence="2">F-box domain-containing protein</fullName>
    </recommendedName>
</protein>
<reference evidence="4" key="1">
    <citation type="submission" date="2013-06" db="EMBL/GenBank/DDBJ databases">
        <authorList>
            <person name="Zhao Q."/>
        </authorList>
    </citation>
    <scope>NUCLEOTIDE SEQUENCE</scope>
    <source>
        <strain evidence="4">cv. W1943</strain>
    </source>
</reference>
<dbReference type="InterPro" id="IPR001810">
    <property type="entry name" value="F-box_dom"/>
</dbReference>
<evidence type="ECO:0000256" key="1">
    <source>
        <dbReference type="SAM" id="MobiDB-lite"/>
    </source>
</evidence>
<keyword evidence="4" id="KW-1185">Reference proteome</keyword>
<dbReference type="InterPro" id="IPR032675">
    <property type="entry name" value="LRR_dom_sf"/>
</dbReference>
<name>A0A0E0PT93_ORYRU</name>
<dbReference type="InterPro" id="IPR055357">
    <property type="entry name" value="LRR_At1g61320_AtMIF1"/>
</dbReference>
<dbReference type="PANTHER" id="PTHR34145">
    <property type="entry name" value="OS02G0105600 PROTEIN"/>
    <property type="match status" value="1"/>
</dbReference>
<feature type="region of interest" description="Disordered" evidence="1">
    <location>
        <begin position="86"/>
        <end position="122"/>
    </location>
</feature>
<reference evidence="3" key="2">
    <citation type="submission" date="2015-06" db="UniProtKB">
        <authorList>
            <consortium name="EnsemblPlants"/>
        </authorList>
    </citation>
    <scope>IDENTIFICATION</scope>
</reference>
<feature type="domain" description="F-box" evidence="2">
    <location>
        <begin position="130"/>
        <end position="170"/>
    </location>
</feature>
<sequence length="759" mass="83463">MRSVKPSLDFNPVHPGVFPAPRPGNKSSSPEVWKKTSRGGGGGSGARRDPTATATATARLSHPAATFSPSQKAIVHGLIALRAKRKGSPCQQDGDSQGAADIEIPSLPEGSPCQQDGDSQGAADIEIPSLPEDIWRLIHSLMPMRDAARAACVSHSFLSSWRCHPNLNFSSEALGLSKNAYGNEELAGLFYSKVNHILKRHSGIGVKKLTIKVYSDYSGKGSSYLNNWLQIAVKPGIEELIIALTQFQAKYNFPCSLLSNGSGDSIQYLHLSNCSFHPTVTLSGLRSLTRLYLCRVRITENELGCLLSHSLALEQLEIRYCNRIVCLKVPCLLQRLISLKVFGCDKLKLIENEAPNVSMFAFQGDKTELKLGETLQIKSLCMVRSGYVYHARAELPSIMPNLESLALKSCKEAHPALADSFTSMPVSLHLALVLLSMCEDIDTAAATLIITHQLHGSPCQQDGDSQGAADIEIPSLPEDIWRLIHSLMPMRDAARAACVSRSFLSSWRCHPNLNFSSEAFGLNKNACGKEELAGLFYSKVDHILKRHSGIGVKKLKIQIYSDYSGKGSSYLNNWLQISVKPGIEELIISLTQFQAKYNFPCSLLSNGSGDSIQYLHLSNCSFHPTVTLSGLRSLMRLYLCCVRITENELGCLLSHSLALEQLEIRYCDRIVCLKVPCLLQRLISLKVFGCDKLKLIENEAPNVSIFAFQGDKTELKLGETLQIKSLCMVRSGYVYHARAELPSIMPNLESLAIKSRKEV</sequence>
<dbReference type="Proteomes" id="UP000008022">
    <property type="component" value="Unassembled WGS sequence"/>
</dbReference>
<dbReference type="InterPro" id="IPR036047">
    <property type="entry name" value="F-box-like_dom_sf"/>
</dbReference>